<proteinExistence type="predicted"/>
<gene>
    <name evidence="2" type="ORF">J0J18_23910</name>
</gene>
<reference evidence="2" key="1">
    <citation type="submission" date="2021-03" db="EMBL/GenBank/DDBJ databases">
        <title>Study of the foodborne Vibrio vulnificus isolates from China.</title>
        <authorList>
            <person name="Zheng Z."/>
            <person name="Ye L."/>
        </authorList>
    </citation>
    <scope>NUCLEOTIDE SEQUENCE</scope>
    <source>
        <strain evidence="2">Vv1582</strain>
    </source>
</reference>
<accession>A0AAW4HF07</accession>
<evidence type="ECO:0000256" key="1">
    <source>
        <dbReference type="SAM" id="MobiDB-lite"/>
    </source>
</evidence>
<protein>
    <submittedName>
        <fullName evidence="2">Uncharacterized protein</fullName>
    </submittedName>
</protein>
<organism evidence="2 3">
    <name type="scientific">Vibrio vulnificus</name>
    <dbReference type="NCBI Taxonomy" id="672"/>
    <lineage>
        <taxon>Bacteria</taxon>
        <taxon>Pseudomonadati</taxon>
        <taxon>Pseudomonadota</taxon>
        <taxon>Gammaproteobacteria</taxon>
        <taxon>Vibrionales</taxon>
        <taxon>Vibrionaceae</taxon>
        <taxon>Vibrio</taxon>
    </lineage>
</organism>
<dbReference type="Proteomes" id="UP000664056">
    <property type="component" value="Unassembled WGS sequence"/>
</dbReference>
<evidence type="ECO:0000313" key="2">
    <source>
        <dbReference type="EMBL" id="MBN8124742.1"/>
    </source>
</evidence>
<feature type="region of interest" description="Disordered" evidence="1">
    <location>
        <begin position="1"/>
        <end position="22"/>
    </location>
</feature>
<feature type="non-terminal residue" evidence="2">
    <location>
        <position position="1"/>
    </location>
</feature>
<dbReference type="EMBL" id="JAFKOQ010000149">
    <property type="protein sequence ID" value="MBN8124742.1"/>
    <property type="molecule type" value="Genomic_DNA"/>
</dbReference>
<dbReference type="AlphaFoldDB" id="A0AAW4HF07"/>
<comment type="caution">
    <text evidence="2">The sequence shown here is derived from an EMBL/GenBank/DDBJ whole genome shotgun (WGS) entry which is preliminary data.</text>
</comment>
<sequence length="59" mass="6612">LLAGSSGSHESHKLDGAMILPRPKPEGLQTVFQLRQHGDKCAHAEIILPNFQLQQQYYL</sequence>
<evidence type="ECO:0000313" key="3">
    <source>
        <dbReference type="Proteomes" id="UP000664056"/>
    </source>
</evidence>
<name>A0AAW4HF07_VIBVL</name>
<dbReference type="RefSeq" id="WP_206623288.1">
    <property type="nucleotide sequence ID" value="NZ_JAFKOQ010000149.1"/>
</dbReference>